<dbReference type="AlphaFoldDB" id="A0A1A9BCX7"/>
<dbReference type="InterPro" id="IPR000873">
    <property type="entry name" value="AMP-dep_synth/lig_dom"/>
</dbReference>
<protein>
    <submittedName>
        <fullName evidence="5">Fatty acid CoA ligase FadD36</fullName>
    </submittedName>
</protein>
<evidence type="ECO:0000313" key="6">
    <source>
        <dbReference type="Proteomes" id="UP000199558"/>
    </source>
</evidence>
<name>A0A1A9BCX7_9ACTN</name>
<sequence length="461" mass="48092">MTLLPGLRGSGADRSDALRVAGRTLSAEDLLGCANAVADRIRGARAVAVEARPSLESMVSMVGAVQAGVPLVPLPPGADADERRRILRESRADVLLGGAVGGELPVVPVDLRKRSWATHPEPGPASDAVILYTGGVRGPSRGVRISHRAIAADLDLLAAAWRWSAEDVLVQGAPLFRAYGLVVGLLGALRVGSRFVHLDRHAAAGPTGTIYLAVPRQWAHIARDASRARTLSAARMLVSGDAPLAPAVGERLRLLTSHRPVEGYGTTETLVVLTGPAGAAGRPLPGVQTRVLSRDGRPVPADGDSVGELSVRSPTLFSGYLDRPGSPPPAGGWHPTGDLATVDPAGGHRVLGRGGADVVRCGDRRVAAREVEEVLLTHPGVYDVAVVGAPHRTRGEQVVAYVVAAAGLTAQALIDHVGRLLSAAARPRRVHFVDELPRSAVGRVRKSLLIRRNGPAPVPDP</sequence>
<dbReference type="Pfam" id="PF13193">
    <property type="entry name" value="AMP-binding_C"/>
    <property type="match status" value="1"/>
</dbReference>
<dbReference type="InterPro" id="IPR045851">
    <property type="entry name" value="AMP-bd_C_sf"/>
</dbReference>
<proteinExistence type="inferred from homology"/>
<gene>
    <name evidence="5" type="ORF">GA0070622_3874</name>
</gene>
<dbReference type="Pfam" id="PF00501">
    <property type="entry name" value="AMP-binding"/>
    <property type="match status" value="1"/>
</dbReference>
<evidence type="ECO:0000256" key="1">
    <source>
        <dbReference type="ARBA" id="ARBA00006432"/>
    </source>
</evidence>
<dbReference type="Proteomes" id="UP000199558">
    <property type="component" value="Unassembled WGS sequence"/>
</dbReference>
<dbReference type="RefSeq" id="WP_091574821.1">
    <property type="nucleotide sequence ID" value="NZ_FLRH01000003.1"/>
</dbReference>
<feature type="domain" description="AMP-binding enzyme C-terminal" evidence="4">
    <location>
        <begin position="370"/>
        <end position="442"/>
    </location>
</feature>
<dbReference type="SUPFAM" id="SSF56801">
    <property type="entry name" value="Acetyl-CoA synthetase-like"/>
    <property type="match status" value="1"/>
</dbReference>
<feature type="domain" description="AMP-dependent synthetase/ligase" evidence="3">
    <location>
        <begin position="20"/>
        <end position="321"/>
    </location>
</feature>
<keyword evidence="6" id="KW-1185">Reference proteome</keyword>
<dbReference type="STRING" id="946078.GA0070622_3874"/>
<dbReference type="EMBL" id="FLRH01000003">
    <property type="protein sequence ID" value="SBT66844.1"/>
    <property type="molecule type" value="Genomic_DNA"/>
</dbReference>
<evidence type="ECO:0000259" key="4">
    <source>
        <dbReference type="Pfam" id="PF13193"/>
    </source>
</evidence>
<dbReference type="PANTHER" id="PTHR43201">
    <property type="entry name" value="ACYL-COA SYNTHETASE"/>
    <property type="match status" value="1"/>
</dbReference>
<dbReference type="OrthoDB" id="5240965at2"/>
<accession>A0A1A9BCX7</accession>
<dbReference type="GO" id="GO:0006631">
    <property type="term" value="P:fatty acid metabolic process"/>
    <property type="evidence" value="ECO:0007669"/>
    <property type="project" value="TreeGrafter"/>
</dbReference>
<dbReference type="GO" id="GO:0031956">
    <property type="term" value="F:medium-chain fatty acid-CoA ligase activity"/>
    <property type="evidence" value="ECO:0007669"/>
    <property type="project" value="TreeGrafter"/>
</dbReference>
<dbReference type="Gene3D" id="3.30.300.30">
    <property type="match status" value="1"/>
</dbReference>
<reference evidence="6" key="1">
    <citation type="submission" date="2016-06" db="EMBL/GenBank/DDBJ databases">
        <authorList>
            <person name="Varghese N."/>
            <person name="Submissions Spin"/>
        </authorList>
    </citation>
    <scope>NUCLEOTIDE SEQUENCE [LARGE SCALE GENOMIC DNA]</scope>
    <source>
        <strain evidence="6">DSM 45794</strain>
    </source>
</reference>
<dbReference type="InterPro" id="IPR025110">
    <property type="entry name" value="AMP-bd_C"/>
</dbReference>
<feature type="region of interest" description="Disordered" evidence="2">
    <location>
        <begin position="283"/>
        <end position="338"/>
    </location>
</feature>
<dbReference type="InterPro" id="IPR042099">
    <property type="entry name" value="ANL_N_sf"/>
</dbReference>
<evidence type="ECO:0000313" key="5">
    <source>
        <dbReference type="EMBL" id="SBT66844.1"/>
    </source>
</evidence>
<keyword evidence="5" id="KW-0436">Ligase</keyword>
<organism evidence="5 6">
    <name type="scientific">Micromonospora sediminicola</name>
    <dbReference type="NCBI Taxonomy" id="946078"/>
    <lineage>
        <taxon>Bacteria</taxon>
        <taxon>Bacillati</taxon>
        <taxon>Actinomycetota</taxon>
        <taxon>Actinomycetes</taxon>
        <taxon>Micromonosporales</taxon>
        <taxon>Micromonosporaceae</taxon>
        <taxon>Micromonospora</taxon>
    </lineage>
</organism>
<dbReference type="PANTHER" id="PTHR43201:SF8">
    <property type="entry name" value="ACYL-COA SYNTHETASE FAMILY MEMBER 3"/>
    <property type="match status" value="1"/>
</dbReference>
<comment type="similarity">
    <text evidence="1">Belongs to the ATP-dependent AMP-binding enzyme family.</text>
</comment>
<dbReference type="Gene3D" id="3.40.50.12780">
    <property type="entry name" value="N-terminal domain of ligase-like"/>
    <property type="match status" value="1"/>
</dbReference>
<evidence type="ECO:0000256" key="2">
    <source>
        <dbReference type="SAM" id="MobiDB-lite"/>
    </source>
</evidence>
<evidence type="ECO:0000259" key="3">
    <source>
        <dbReference type="Pfam" id="PF00501"/>
    </source>
</evidence>